<dbReference type="PROSITE" id="PS51762">
    <property type="entry name" value="GH16_2"/>
    <property type="match status" value="1"/>
</dbReference>
<feature type="compositionally biased region" description="Polar residues" evidence="17">
    <location>
        <begin position="526"/>
        <end position="540"/>
    </location>
</feature>
<evidence type="ECO:0000256" key="8">
    <source>
        <dbReference type="ARBA" id="ARBA00023136"/>
    </source>
</evidence>
<dbReference type="InterPro" id="IPR050546">
    <property type="entry name" value="Glycosyl_Hydrlase_16"/>
</dbReference>
<evidence type="ECO:0000256" key="14">
    <source>
        <dbReference type="PIRNR" id="PIRNR037299"/>
    </source>
</evidence>
<reference evidence="21 22" key="1">
    <citation type="journal article" date="2020" name="bioRxiv">
        <title>Whole genome comparisons of ergot fungi reveals the divergence and evolution of species within the genus Claviceps are the result of varying mechanisms driving genome evolution and host range expansion.</title>
        <authorList>
            <person name="Wyka S.A."/>
            <person name="Mondo S.J."/>
            <person name="Liu M."/>
            <person name="Dettman J."/>
            <person name="Nalam V."/>
            <person name="Broders K.D."/>
        </authorList>
    </citation>
    <scope>NUCLEOTIDE SEQUENCE [LARGE SCALE GENOMIC DNA]</scope>
    <source>
        <strain evidence="21 22">CCC 1485</strain>
    </source>
</reference>
<evidence type="ECO:0000256" key="7">
    <source>
        <dbReference type="ARBA" id="ARBA00022801"/>
    </source>
</evidence>
<keyword evidence="22" id="KW-1185">Reference proteome</keyword>
<dbReference type="Gene3D" id="2.60.120.200">
    <property type="match status" value="1"/>
</dbReference>
<organism evidence="21 22">
    <name type="scientific">Claviceps pazoutovae</name>
    <dbReference type="NCBI Taxonomy" id="1649127"/>
    <lineage>
        <taxon>Eukaryota</taxon>
        <taxon>Fungi</taxon>
        <taxon>Dikarya</taxon>
        <taxon>Ascomycota</taxon>
        <taxon>Pezizomycotina</taxon>
        <taxon>Sordariomycetes</taxon>
        <taxon>Hypocreomycetidae</taxon>
        <taxon>Hypocreales</taxon>
        <taxon>Clavicipitaceae</taxon>
        <taxon>Claviceps</taxon>
    </lineage>
</organism>
<dbReference type="GO" id="GO:0098552">
    <property type="term" value="C:side of membrane"/>
    <property type="evidence" value="ECO:0007669"/>
    <property type="project" value="UniProtKB-KW"/>
</dbReference>
<evidence type="ECO:0000256" key="17">
    <source>
        <dbReference type="SAM" id="MobiDB-lite"/>
    </source>
</evidence>
<feature type="compositionally biased region" description="Polar residues" evidence="17">
    <location>
        <begin position="459"/>
        <end position="492"/>
    </location>
</feature>
<keyword evidence="16" id="KW-1015">Disulfide bond</keyword>
<keyword evidence="4" id="KW-0328">Glycosyltransferase</keyword>
<evidence type="ECO:0000256" key="2">
    <source>
        <dbReference type="ARBA" id="ARBA00004589"/>
    </source>
</evidence>
<feature type="region of interest" description="Disordered" evidence="17">
    <location>
        <begin position="371"/>
        <end position="392"/>
    </location>
</feature>
<comment type="caution">
    <text evidence="21">The sequence shown here is derived from an EMBL/GenBank/DDBJ whole genome shotgun (WGS) entry which is preliminary data.</text>
</comment>
<keyword evidence="18" id="KW-0812">Transmembrane</keyword>
<evidence type="ECO:0000256" key="9">
    <source>
        <dbReference type="ARBA" id="ARBA00023180"/>
    </source>
</evidence>
<evidence type="ECO:0000256" key="16">
    <source>
        <dbReference type="PIRSR" id="PIRSR037299-2"/>
    </source>
</evidence>
<evidence type="ECO:0000256" key="10">
    <source>
        <dbReference type="ARBA" id="ARBA00023288"/>
    </source>
</evidence>
<keyword evidence="12" id="KW-0961">Cell wall biogenesis/degradation</keyword>
<keyword evidence="7 14" id="KW-0378">Hydrolase</keyword>
<keyword evidence="3" id="KW-0336">GPI-anchor</keyword>
<evidence type="ECO:0000256" key="4">
    <source>
        <dbReference type="ARBA" id="ARBA00022676"/>
    </source>
</evidence>
<evidence type="ECO:0000256" key="5">
    <source>
        <dbReference type="ARBA" id="ARBA00022679"/>
    </source>
</evidence>
<dbReference type="SUPFAM" id="SSF49899">
    <property type="entry name" value="Concanavalin A-like lectins/glucanases"/>
    <property type="match status" value="1"/>
</dbReference>
<feature type="active site" description="Nucleophile" evidence="15">
    <location>
        <position position="118"/>
    </location>
</feature>
<comment type="subcellular location">
    <subcellularLocation>
        <location evidence="2">Membrane</location>
        <topology evidence="2">Lipid-anchor</topology>
        <topology evidence="2">GPI-anchor</topology>
    </subcellularLocation>
</comment>
<dbReference type="GO" id="GO:0009277">
    <property type="term" value="C:fungal-type cell wall"/>
    <property type="evidence" value="ECO:0007669"/>
    <property type="project" value="TreeGrafter"/>
</dbReference>
<feature type="signal peptide" evidence="19">
    <location>
        <begin position="1"/>
        <end position="18"/>
    </location>
</feature>
<evidence type="ECO:0000256" key="15">
    <source>
        <dbReference type="PIRSR" id="PIRSR037299-1"/>
    </source>
</evidence>
<evidence type="ECO:0000256" key="18">
    <source>
        <dbReference type="SAM" id="Phobius"/>
    </source>
</evidence>
<evidence type="ECO:0000256" key="12">
    <source>
        <dbReference type="ARBA" id="ARBA00023316"/>
    </source>
</evidence>
<evidence type="ECO:0000256" key="1">
    <source>
        <dbReference type="ARBA" id="ARBA00000822"/>
    </source>
</evidence>
<dbReference type="PIRSF" id="PIRSF037299">
    <property type="entry name" value="Glycosidase_CRH1_prd"/>
    <property type="match status" value="1"/>
</dbReference>
<dbReference type="PANTHER" id="PTHR10963:SF27">
    <property type="entry name" value="GLYCOSIDASE-RELATED"/>
    <property type="match status" value="1"/>
</dbReference>
<dbReference type="Proteomes" id="UP000706124">
    <property type="component" value="Unassembled WGS sequence"/>
</dbReference>
<feature type="compositionally biased region" description="Polar residues" evidence="17">
    <location>
        <begin position="432"/>
        <end position="443"/>
    </location>
</feature>
<dbReference type="EMBL" id="SRPO01000484">
    <property type="protein sequence ID" value="KAG5932100.1"/>
    <property type="molecule type" value="Genomic_DNA"/>
</dbReference>
<dbReference type="Pfam" id="PF00722">
    <property type="entry name" value="Glyco_hydro_16"/>
    <property type="match status" value="1"/>
</dbReference>
<evidence type="ECO:0000259" key="20">
    <source>
        <dbReference type="PROSITE" id="PS51762"/>
    </source>
</evidence>
<keyword evidence="6 19" id="KW-0732">Signal</keyword>
<evidence type="ECO:0000256" key="3">
    <source>
        <dbReference type="ARBA" id="ARBA00022622"/>
    </source>
</evidence>
<feature type="active site" description="Proton donor" evidence="15">
    <location>
        <position position="122"/>
    </location>
</feature>
<dbReference type="OrthoDB" id="4781at2759"/>
<dbReference type="CDD" id="cd02183">
    <property type="entry name" value="GH16_fungal_CRH1_transglycosylase"/>
    <property type="match status" value="1"/>
</dbReference>
<keyword evidence="10" id="KW-0449">Lipoprotein</keyword>
<comment type="similarity">
    <text evidence="13">Belongs to the glycosyl hydrolase 16 family. CRH1 subfamily.</text>
</comment>
<name>A0A9P7SEV7_9HYPO</name>
<keyword evidence="11" id="KW-0326">Glycosidase</keyword>
<feature type="chain" id="PRO_5040391993" description="Crh-like protein" evidence="19">
    <location>
        <begin position="19"/>
        <end position="557"/>
    </location>
</feature>
<keyword evidence="18" id="KW-1133">Transmembrane helix</keyword>
<dbReference type="InterPro" id="IPR017168">
    <property type="entry name" value="CHR-like"/>
</dbReference>
<dbReference type="GO" id="GO:0005975">
    <property type="term" value="P:carbohydrate metabolic process"/>
    <property type="evidence" value="ECO:0007669"/>
    <property type="project" value="InterPro"/>
</dbReference>
<feature type="region of interest" description="Disordered" evidence="17">
    <location>
        <begin position="428"/>
        <end position="557"/>
    </location>
</feature>
<comment type="catalytic activity">
    <reaction evidence="1">
        <text>Random endo-hydrolysis of N-acetyl-beta-D-glucosaminide (1-&gt;4)-beta-linkages in chitin and chitodextrins.</text>
        <dbReference type="EC" id="3.2.1.14"/>
    </reaction>
</comment>
<dbReference type="GO" id="GO:0008843">
    <property type="term" value="F:endochitinase activity"/>
    <property type="evidence" value="ECO:0007669"/>
    <property type="project" value="UniProtKB-EC"/>
</dbReference>
<evidence type="ECO:0000313" key="22">
    <source>
        <dbReference type="Proteomes" id="UP000706124"/>
    </source>
</evidence>
<evidence type="ECO:0000313" key="21">
    <source>
        <dbReference type="EMBL" id="KAG5932100.1"/>
    </source>
</evidence>
<feature type="transmembrane region" description="Helical" evidence="18">
    <location>
        <begin position="295"/>
        <end position="317"/>
    </location>
</feature>
<sequence>MLCKLVFAAAALLRLAAAQVHTDCNPMERDCPPNPAFGADHVFQFNSTPDGALWETTAGTVNYDADKSASFTIAKQGDSPTLRTKFYFFFGRTEVWLKVASGRGIISSMMWLSDDLDEVDWEFLGSNKSFATTNYFGKGRQDYKNGGSHPMSGMQDDFHNYTTLWTKESIQWFIDGNHVRTLNAKDANNTQNYPQTPMRMSIGIWAGGDPSLPEGTRQWAGGDTDYAAGPYTMFLRSARIADFSTGKEYTYGDRSGSWESIKIAAGNSTAIDTIEKKPEKSAGEKWAGLSTGAKAAVYASGFAVAGLALGTLLWYYLRQRRIGAAEAKAAQERELLERRENEEFQKRGVDPDAFTAYGQEYDARHFQAEGMTDGNSYHVPEPNPFNGPFDEKNRLDNAGKPYGMLGGAAAAGAAVGAAGAAAGAAGAMRGQPSRTASPASSSHHGFEFGVPASPGRPSHAQSPDWSSPSPLKHSQSTAAQGSSRSHQNQMRSGTAPGGYARIGSPTSPESYGMQRMQSPGGMSDHGSFNSHQGNSSTQQGGYDYRGPAGSHGNNGWH</sequence>
<dbReference type="GO" id="GO:0031505">
    <property type="term" value="P:fungal-type cell wall organization"/>
    <property type="evidence" value="ECO:0007669"/>
    <property type="project" value="TreeGrafter"/>
</dbReference>
<evidence type="ECO:0000256" key="6">
    <source>
        <dbReference type="ARBA" id="ARBA00022729"/>
    </source>
</evidence>
<evidence type="ECO:0000256" key="19">
    <source>
        <dbReference type="SAM" id="SignalP"/>
    </source>
</evidence>
<evidence type="ECO:0000256" key="11">
    <source>
        <dbReference type="ARBA" id="ARBA00023295"/>
    </source>
</evidence>
<dbReference type="AlphaFoldDB" id="A0A9P7SEV7"/>
<proteinExistence type="inferred from homology"/>
<feature type="domain" description="GH16" evidence="20">
    <location>
        <begin position="27"/>
        <end position="235"/>
    </location>
</feature>
<dbReference type="EC" id="3.2.-.-" evidence="14"/>
<dbReference type="GO" id="GO:0016757">
    <property type="term" value="F:glycosyltransferase activity"/>
    <property type="evidence" value="ECO:0007669"/>
    <property type="project" value="UniProtKB-KW"/>
</dbReference>
<keyword evidence="8 14" id="KW-0472">Membrane</keyword>
<evidence type="ECO:0000256" key="13">
    <source>
        <dbReference type="ARBA" id="ARBA00038074"/>
    </source>
</evidence>
<keyword evidence="9" id="KW-0325">Glycoprotein</keyword>
<feature type="disulfide bond" evidence="16">
    <location>
        <begin position="24"/>
        <end position="31"/>
    </location>
</feature>
<dbReference type="InterPro" id="IPR000757">
    <property type="entry name" value="Beta-glucanase-like"/>
</dbReference>
<protein>
    <recommendedName>
        <fullName evidence="14">Crh-like protein</fullName>
        <ecNumber evidence="14">3.2.-.-</ecNumber>
    </recommendedName>
</protein>
<accession>A0A9P7SEV7</accession>
<dbReference type="PANTHER" id="PTHR10963">
    <property type="entry name" value="GLYCOSYL HYDROLASE-RELATED"/>
    <property type="match status" value="1"/>
</dbReference>
<keyword evidence="5" id="KW-0808">Transferase</keyword>
<dbReference type="InterPro" id="IPR013320">
    <property type="entry name" value="ConA-like_dom_sf"/>
</dbReference>
<gene>
    <name evidence="21" type="ORF">E4U60_005469</name>
</gene>